<feature type="domain" description="Thioredoxin" evidence="5">
    <location>
        <begin position="1"/>
        <end position="106"/>
    </location>
</feature>
<name>A0A178IG03_9BACT</name>
<dbReference type="RefSeq" id="WP_068770013.1">
    <property type="nucleotide sequence ID" value="NZ_CP109796.1"/>
</dbReference>
<dbReference type="EMBL" id="LRRQ01000113">
    <property type="protein sequence ID" value="OAM88953.1"/>
    <property type="molecule type" value="Genomic_DNA"/>
</dbReference>
<keyword evidence="1" id="KW-0813">Transport</keyword>
<evidence type="ECO:0000256" key="4">
    <source>
        <dbReference type="ARBA" id="ARBA00023284"/>
    </source>
</evidence>
<dbReference type="GO" id="GO:0006950">
    <property type="term" value="P:response to stress"/>
    <property type="evidence" value="ECO:0007669"/>
    <property type="project" value="UniProtKB-ARBA"/>
</dbReference>
<evidence type="ECO:0000256" key="3">
    <source>
        <dbReference type="ARBA" id="ARBA00023157"/>
    </source>
</evidence>
<comment type="caution">
    <text evidence="6">The sequence shown here is derived from an EMBL/GenBank/DDBJ whole genome shotgun (WGS) entry which is preliminary data.</text>
</comment>
<dbReference type="Gene3D" id="3.40.30.10">
    <property type="entry name" value="Glutaredoxin"/>
    <property type="match status" value="1"/>
</dbReference>
<dbReference type="Pfam" id="PF14561">
    <property type="entry name" value="TPR_20"/>
    <property type="match status" value="1"/>
</dbReference>
<dbReference type="PANTHER" id="PTHR45663">
    <property type="entry name" value="GEO12009P1"/>
    <property type="match status" value="1"/>
</dbReference>
<reference evidence="6 7" key="1">
    <citation type="submission" date="2016-01" db="EMBL/GenBank/DDBJ databases">
        <title>High potential of lignocellulose degradation of a new Verrucomicrobia species.</title>
        <authorList>
            <person name="Wang Y."/>
            <person name="Shi Y."/>
            <person name="Qiu Z."/>
            <person name="Liu S."/>
            <person name="Yang H."/>
        </authorList>
    </citation>
    <scope>NUCLEOTIDE SEQUENCE [LARGE SCALE GENOMIC DNA]</scope>
    <source>
        <strain evidence="6 7">TSB47</strain>
    </source>
</reference>
<sequence length="263" mass="28390">MNHEVTDFATDVIAQSHTLPVLVDFWAPWCGPCRILKPSLEKLAAAAEGRWALVTVNTDANPCLAAQHGVRDIPDVRLFHGGRQIAAFTGALPETRIRKWLEDSLPSAMRTKLDLAREQIIAGHFAEAEKRLSPLCATAPDDAAASLLALATVFCDPAAALSLVRDRTGDEAGLVRLFAHVLALAPDSLPDYSAKLSLLGGLAELRAGRFGEALRLLISSMEESVRYADGAAKRACLAIFKLLGARHPLSKELHRRFSMAANP</sequence>
<dbReference type="Gene3D" id="1.25.40.10">
    <property type="entry name" value="Tetratricopeptide repeat domain"/>
    <property type="match status" value="1"/>
</dbReference>
<dbReference type="GO" id="GO:0015035">
    <property type="term" value="F:protein-disulfide reductase activity"/>
    <property type="evidence" value="ECO:0007669"/>
    <property type="project" value="TreeGrafter"/>
</dbReference>
<evidence type="ECO:0000313" key="6">
    <source>
        <dbReference type="EMBL" id="OAM88953.1"/>
    </source>
</evidence>
<keyword evidence="3" id="KW-1015">Disulfide bond</keyword>
<dbReference type="Pfam" id="PF00085">
    <property type="entry name" value="Thioredoxin"/>
    <property type="match status" value="1"/>
</dbReference>
<dbReference type="InterPro" id="IPR036249">
    <property type="entry name" value="Thioredoxin-like_sf"/>
</dbReference>
<gene>
    <name evidence="6" type="ORF">AW736_09235</name>
</gene>
<keyword evidence="4" id="KW-0676">Redox-active center</keyword>
<keyword evidence="2" id="KW-0249">Electron transport</keyword>
<dbReference type="InterPro" id="IPR013766">
    <property type="entry name" value="Thioredoxin_domain"/>
</dbReference>
<accession>A0A178IG03</accession>
<dbReference type="STRING" id="1184151.AW736_09235"/>
<dbReference type="OrthoDB" id="9790390at2"/>
<evidence type="ECO:0000313" key="7">
    <source>
        <dbReference type="Proteomes" id="UP000078486"/>
    </source>
</evidence>
<dbReference type="SUPFAM" id="SSF52833">
    <property type="entry name" value="Thioredoxin-like"/>
    <property type="match status" value="1"/>
</dbReference>
<dbReference type="GO" id="GO:0005737">
    <property type="term" value="C:cytoplasm"/>
    <property type="evidence" value="ECO:0007669"/>
    <property type="project" value="TreeGrafter"/>
</dbReference>
<dbReference type="PROSITE" id="PS51352">
    <property type="entry name" value="THIOREDOXIN_2"/>
    <property type="match status" value="1"/>
</dbReference>
<proteinExistence type="predicted"/>
<organism evidence="6 7">
    <name type="scientific">Termitidicoccus mucosus</name>
    <dbReference type="NCBI Taxonomy" id="1184151"/>
    <lineage>
        <taxon>Bacteria</taxon>
        <taxon>Pseudomonadati</taxon>
        <taxon>Verrucomicrobiota</taxon>
        <taxon>Opitutia</taxon>
        <taxon>Opitutales</taxon>
        <taxon>Opitutaceae</taxon>
        <taxon>Termitidicoccus</taxon>
    </lineage>
</organism>
<keyword evidence="7" id="KW-1185">Reference proteome</keyword>
<dbReference type="PROSITE" id="PS00194">
    <property type="entry name" value="THIOREDOXIN_1"/>
    <property type="match status" value="1"/>
</dbReference>
<protein>
    <recommendedName>
        <fullName evidence="5">Thioredoxin domain-containing protein</fullName>
    </recommendedName>
</protein>
<evidence type="ECO:0000256" key="1">
    <source>
        <dbReference type="ARBA" id="ARBA00022448"/>
    </source>
</evidence>
<dbReference type="PRINTS" id="PR00421">
    <property type="entry name" value="THIOREDOXIN"/>
</dbReference>
<evidence type="ECO:0000256" key="2">
    <source>
        <dbReference type="ARBA" id="ARBA00022982"/>
    </source>
</evidence>
<dbReference type="InterPro" id="IPR011990">
    <property type="entry name" value="TPR-like_helical_dom_sf"/>
</dbReference>
<dbReference type="AlphaFoldDB" id="A0A178IG03"/>
<dbReference type="InterPro" id="IPR017937">
    <property type="entry name" value="Thioredoxin_CS"/>
</dbReference>
<dbReference type="CDD" id="cd02956">
    <property type="entry name" value="ybbN"/>
    <property type="match status" value="1"/>
</dbReference>
<evidence type="ECO:0000259" key="5">
    <source>
        <dbReference type="PROSITE" id="PS51352"/>
    </source>
</evidence>
<dbReference type="Proteomes" id="UP000078486">
    <property type="component" value="Unassembled WGS sequence"/>
</dbReference>
<dbReference type="PANTHER" id="PTHR45663:SF11">
    <property type="entry name" value="GEO12009P1"/>
    <property type="match status" value="1"/>
</dbReference>